<keyword evidence="1" id="KW-0732">Signal</keyword>
<evidence type="ECO:0000313" key="3">
    <source>
        <dbReference type="Proteomes" id="UP000295431"/>
    </source>
</evidence>
<evidence type="ECO:0000256" key="1">
    <source>
        <dbReference type="SAM" id="SignalP"/>
    </source>
</evidence>
<dbReference type="OrthoDB" id="3522417at2"/>
<feature type="chain" id="PRO_5020500430" description="DUF3558 domain-containing protein" evidence="1">
    <location>
        <begin position="22"/>
        <end position="194"/>
    </location>
</feature>
<gene>
    <name evidence="2" type="ORF">E1284_31130</name>
</gene>
<evidence type="ECO:0008006" key="4">
    <source>
        <dbReference type="Google" id="ProtNLM"/>
    </source>
</evidence>
<accession>A0A4V2XKY5</accession>
<evidence type="ECO:0000313" key="2">
    <source>
        <dbReference type="EMBL" id="TDC08296.1"/>
    </source>
</evidence>
<sequence>MIFSRVRFGCLLVWVMSSAVACDGGGSVQSPPSSVKERVADSAPYLCALVPERAFRTATALSVPLTSDWDGAQTDNGLCLAFSADQKAPLGLTWSYLNGEETVRFQQKKWADDTTYRLPSDLGEGLAVVIPTAGAVARPNYVIALFGCGKKRPWISIDFAPVVRGRDAVQDMFDFMRIAEKRFGEIHKCTPRPS</sequence>
<dbReference type="EMBL" id="SMJW01000220">
    <property type="protein sequence ID" value="TDC08296.1"/>
    <property type="molecule type" value="Genomic_DNA"/>
</dbReference>
<proteinExistence type="predicted"/>
<organism evidence="2 3">
    <name type="scientific">Actinomadura bangladeshensis</name>
    <dbReference type="NCBI Taxonomy" id="453573"/>
    <lineage>
        <taxon>Bacteria</taxon>
        <taxon>Bacillati</taxon>
        <taxon>Actinomycetota</taxon>
        <taxon>Actinomycetes</taxon>
        <taxon>Streptosporangiales</taxon>
        <taxon>Thermomonosporaceae</taxon>
        <taxon>Actinomadura</taxon>
    </lineage>
</organism>
<keyword evidence="3" id="KW-1185">Reference proteome</keyword>
<dbReference type="Proteomes" id="UP000295431">
    <property type="component" value="Unassembled WGS sequence"/>
</dbReference>
<comment type="caution">
    <text evidence="2">The sequence shown here is derived from an EMBL/GenBank/DDBJ whole genome shotgun (WGS) entry which is preliminary data.</text>
</comment>
<dbReference type="RefSeq" id="WP_131943734.1">
    <property type="nucleotide sequence ID" value="NZ_BAAAMX010000005.1"/>
</dbReference>
<feature type="signal peptide" evidence="1">
    <location>
        <begin position="1"/>
        <end position="21"/>
    </location>
</feature>
<reference evidence="2 3" key="1">
    <citation type="submission" date="2019-03" db="EMBL/GenBank/DDBJ databases">
        <title>Draft genome sequences of novel Actinobacteria.</title>
        <authorList>
            <person name="Sahin N."/>
            <person name="Ay H."/>
            <person name="Saygin H."/>
        </authorList>
    </citation>
    <scope>NUCLEOTIDE SEQUENCE [LARGE SCALE GENOMIC DNA]</scope>
    <source>
        <strain evidence="2 3">DSM 45347</strain>
    </source>
</reference>
<dbReference type="AlphaFoldDB" id="A0A4V2XKY5"/>
<dbReference type="PROSITE" id="PS51257">
    <property type="entry name" value="PROKAR_LIPOPROTEIN"/>
    <property type="match status" value="1"/>
</dbReference>
<name>A0A4V2XKY5_9ACTN</name>
<protein>
    <recommendedName>
        <fullName evidence="4">DUF3558 domain-containing protein</fullName>
    </recommendedName>
</protein>